<keyword evidence="2" id="KW-0479">Metal-binding</keyword>
<evidence type="ECO:0000256" key="2">
    <source>
        <dbReference type="ARBA" id="ARBA00022723"/>
    </source>
</evidence>
<comment type="caution">
    <text evidence="3">The sequence shown here is derived from an EMBL/GenBank/DDBJ whole genome shotgun (WGS) entry which is preliminary data.</text>
</comment>
<gene>
    <name evidence="3" type="ORF">PACLA_8A074060</name>
</gene>
<proteinExistence type="predicted"/>
<dbReference type="GO" id="GO:0046872">
    <property type="term" value="F:metal ion binding"/>
    <property type="evidence" value="ECO:0007669"/>
    <property type="project" value="UniProtKB-KW"/>
</dbReference>
<organism evidence="3 4">
    <name type="scientific">Paramuricea clavata</name>
    <name type="common">Red gorgonian</name>
    <name type="synonym">Violescent sea-whip</name>
    <dbReference type="NCBI Taxonomy" id="317549"/>
    <lineage>
        <taxon>Eukaryota</taxon>
        <taxon>Metazoa</taxon>
        <taxon>Cnidaria</taxon>
        <taxon>Anthozoa</taxon>
        <taxon>Octocorallia</taxon>
        <taxon>Malacalcyonacea</taxon>
        <taxon>Plexauridae</taxon>
        <taxon>Paramuricea</taxon>
    </lineage>
</organism>
<feature type="non-terminal residue" evidence="3">
    <location>
        <position position="1"/>
    </location>
</feature>
<dbReference type="Proteomes" id="UP001152795">
    <property type="component" value="Unassembled WGS sequence"/>
</dbReference>
<sequence>MTSFKQARDLLLFSFYNKQITAEQLLVLLEENISQNPEFDYLQYERFDLATIPEPECRSNFRFDKDDIPLLADALGLPDRFQCYQRTTARKLEGLCILLRRLAFPCRYADMIAMFGRPVAELSMITNEVIDFIYEHHAHRITEWNERLLSPENLQIYADKIHTKGAALTNCFGFVDGTVRPLCRPIKHQRTVYNGHKRTHAIKFQSVTLPNGIIANMFGPIEGKRHDAGMLADSNLLNYLEQHAYSPDGEPMCIYGDPAYPLRVHLQAPFRDVLMTPAMQEFNRSMSTVRVTVEWAFGDITCMTKLQDYKHMKVKKCRRPYLNLKILLQDIYIAGLNQSWAGRRLCGLSFGFEEATQLQVELATGRKIINCACSQKHHACCCNKPDFNKLQQAVLPLQRKTKFCTVIQFWHSVTKLGIFITNDQKHDVLVIYLDAIQKQHSDRVEKGGTLSSPPRQNLVLSEHCPHRRNLVLTATASRQNLVLTAVTLSSPPRHNLVLT</sequence>
<dbReference type="EMBL" id="CACRXK020002826">
    <property type="protein sequence ID" value="CAB3996232.1"/>
    <property type="molecule type" value="Genomic_DNA"/>
</dbReference>
<reference evidence="3" key="1">
    <citation type="submission" date="2020-04" db="EMBL/GenBank/DDBJ databases">
        <authorList>
            <person name="Alioto T."/>
            <person name="Alioto T."/>
            <person name="Gomez Garrido J."/>
        </authorList>
    </citation>
    <scope>NUCLEOTIDE SEQUENCE</scope>
    <source>
        <strain evidence="3">A484AB</strain>
    </source>
</reference>
<evidence type="ECO:0000313" key="4">
    <source>
        <dbReference type="Proteomes" id="UP001152795"/>
    </source>
</evidence>
<dbReference type="InterPro" id="IPR027806">
    <property type="entry name" value="HARBI1_dom"/>
</dbReference>
<dbReference type="PANTHER" id="PTHR34615:SF1">
    <property type="entry name" value="PX DOMAIN-CONTAINING PROTEIN"/>
    <property type="match status" value="1"/>
</dbReference>
<keyword evidence="4" id="KW-1185">Reference proteome</keyword>
<accession>A0A6S7H0W5</accession>
<evidence type="ECO:0000256" key="1">
    <source>
        <dbReference type="ARBA" id="ARBA00001968"/>
    </source>
</evidence>
<dbReference type="AlphaFoldDB" id="A0A6S7H0W5"/>
<comment type="cofactor">
    <cofactor evidence="1">
        <name>a divalent metal cation</name>
        <dbReference type="ChEBI" id="CHEBI:60240"/>
    </cofactor>
</comment>
<dbReference type="Pfam" id="PF13359">
    <property type="entry name" value="DDE_Tnp_4"/>
    <property type="match status" value="1"/>
</dbReference>
<protein>
    <submittedName>
        <fullName evidence="3">Uncharacterized protein</fullName>
    </submittedName>
</protein>
<evidence type="ECO:0000313" key="3">
    <source>
        <dbReference type="EMBL" id="CAB3996232.1"/>
    </source>
</evidence>
<dbReference type="PANTHER" id="PTHR34615">
    <property type="entry name" value="PX DOMAIN-CONTAINING PROTEIN"/>
    <property type="match status" value="1"/>
</dbReference>
<name>A0A6S7H0W5_PARCT</name>